<feature type="signal peptide" evidence="1">
    <location>
        <begin position="1"/>
        <end position="25"/>
    </location>
</feature>
<dbReference type="Proteomes" id="UP001500190">
    <property type="component" value="Unassembled WGS sequence"/>
</dbReference>
<keyword evidence="1" id="KW-0732">Signal</keyword>
<sequence length="129" mass="13738">MRINKLVASAMLVGAAFTQAGTAVAAPQSYSPDSTGWKRGCTSTVCVYARYNGHGWDAFGTFVAHESYGHLDVFGPDHRTHHSGGDRPWGAQEASITFSGTGSGNVCAQGWHRRPDNSYQSVGLACVDM</sequence>
<feature type="chain" id="PRO_5045471002" description="Peptidase inhibitor family I36" evidence="1">
    <location>
        <begin position="26"/>
        <end position="129"/>
    </location>
</feature>
<reference evidence="3" key="1">
    <citation type="journal article" date="2019" name="Int. J. Syst. Evol. Microbiol.">
        <title>The Global Catalogue of Microorganisms (GCM) 10K type strain sequencing project: providing services to taxonomists for standard genome sequencing and annotation.</title>
        <authorList>
            <consortium name="The Broad Institute Genomics Platform"/>
            <consortium name="The Broad Institute Genome Sequencing Center for Infectious Disease"/>
            <person name="Wu L."/>
            <person name="Ma J."/>
        </authorList>
    </citation>
    <scope>NUCLEOTIDE SEQUENCE [LARGE SCALE GENOMIC DNA]</scope>
    <source>
        <strain evidence="3">JCM 14304</strain>
    </source>
</reference>
<name>A0ABP4Q3G0_9ACTN</name>
<dbReference type="EMBL" id="BAAAND010000008">
    <property type="protein sequence ID" value="GAA1598484.1"/>
    <property type="molecule type" value="Genomic_DNA"/>
</dbReference>
<evidence type="ECO:0000256" key="1">
    <source>
        <dbReference type="SAM" id="SignalP"/>
    </source>
</evidence>
<accession>A0ABP4Q3G0</accession>
<evidence type="ECO:0000313" key="2">
    <source>
        <dbReference type="EMBL" id="GAA1598484.1"/>
    </source>
</evidence>
<keyword evidence="3" id="KW-1185">Reference proteome</keyword>
<gene>
    <name evidence="2" type="ORF">GCM10009742_52430</name>
</gene>
<evidence type="ECO:0008006" key="4">
    <source>
        <dbReference type="Google" id="ProtNLM"/>
    </source>
</evidence>
<protein>
    <recommendedName>
        <fullName evidence="4">Peptidase inhibitor family I36</fullName>
    </recommendedName>
</protein>
<evidence type="ECO:0000313" key="3">
    <source>
        <dbReference type="Proteomes" id="UP001500190"/>
    </source>
</evidence>
<organism evidence="2 3">
    <name type="scientific">Kribbella karoonensis</name>
    <dbReference type="NCBI Taxonomy" id="324851"/>
    <lineage>
        <taxon>Bacteria</taxon>
        <taxon>Bacillati</taxon>
        <taxon>Actinomycetota</taxon>
        <taxon>Actinomycetes</taxon>
        <taxon>Propionibacteriales</taxon>
        <taxon>Kribbellaceae</taxon>
        <taxon>Kribbella</taxon>
    </lineage>
</organism>
<comment type="caution">
    <text evidence="2">The sequence shown here is derived from an EMBL/GenBank/DDBJ whole genome shotgun (WGS) entry which is preliminary data.</text>
</comment>
<dbReference type="RefSeq" id="WP_344195895.1">
    <property type="nucleotide sequence ID" value="NZ_BAAAND010000008.1"/>
</dbReference>
<proteinExistence type="predicted"/>